<evidence type="ECO:0008006" key="14">
    <source>
        <dbReference type="Google" id="ProtNLM"/>
    </source>
</evidence>
<dbReference type="RefSeq" id="XP_056545147.1">
    <property type="nucleotide sequence ID" value="XM_056686405.1"/>
</dbReference>
<accession>A0A9W9LPY1</accession>
<proteinExistence type="inferred from homology"/>
<dbReference type="InterPro" id="IPR049509">
    <property type="entry name" value="DyP_N"/>
</dbReference>
<evidence type="ECO:0000256" key="7">
    <source>
        <dbReference type="ARBA" id="ARBA00023004"/>
    </source>
</evidence>
<feature type="compositionally biased region" description="Basic and acidic residues" evidence="9">
    <location>
        <begin position="471"/>
        <end position="499"/>
    </location>
</feature>
<dbReference type="GO" id="GO:0046872">
    <property type="term" value="F:metal ion binding"/>
    <property type="evidence" value="ECO:0007669"/>
    <property type="project" value="UniProtKB-KW"/>
</dbReference>
<dbReference type="GO" id="GO:0004601">
    <property type="term" value="F:peroxidase activity"/>
    <property type="evidence" value="ECO:0007669"/>
    <property type="project" value="UniProtKB-KW"/>
</dbReference>
<keyword evidence="2" id="KW-0575">Peroxidase</keyword>
<evidence type="ECO:0000313" key="12">
    <source>
        <dbReference type="EMBL" id="KAJ5168686.1"/>
    </source>
</evidence>
<comment type="cofactor">
    <cofactor evidence="1">
        <name>heme b</name>
        <dbReference type="ChEBI" id="CHEBI:60344"/>
    </cofactor>
</comment>
<keyword evidence="3" id="KW-0349">Heme</keyword>
<feature type="domain" description="Dyp-type peroxidase C-terminal" evidence="10">
    <location>
        <begin position="235"/>
        <end position="386"/>
    </location>
</feature>
<dbReference type="GO" id="GO:0020037">
    <property type="term" value="F:heme binding"/>
    <property type="evidence" value="ECO:0007669"/>
    <property type="project" value="InterPro"/>
</dbReference>
<feature type="domain" description="DyP dimeric alpha+beta barrel" evidence="11">
    <location>
        <begin position="9"/>
        <end position="176"/>
    </location>
</feature>
<dbReference type="InterPro" id="IPR006314">
    <property type="entry name" value="Dyp_peroxidase"/>
</dbReference>
<dbReference type="SUPFAM" id="SSF54909">
    <property type="entry name" value="Dimeric alpha+beta barrel"/>
    <property type="match status" value="1"/>
</dbReference>
<feature type="region of interest" description="Disordered" evidence="9">
    <location>
        <begin position="462"/>
        <end position="503"/>
    </location>
</feature>
<dbReference type="Proteomes" id="UP001149163">
    <property type="component" value="Unassembled WGS sequence"/>
</dbReference>
<keyword evidence="6" id="KW-0560">Oxidoreductase</keyword>
<sequence>MSDTPNFENIQGDIWPGLSKRYQEFWFFQIHDPDAFKPSLRKLADEVITSAADALNDKKAIHQAKASASDRDHELAGVNIAFSNKGMDKLSKSGFRDDPFLKGMEADMVNEGRDRAEDWIDEFKVGEDKQGGVDGVLLVCGTESMVKDTVSELAYKYLSSKQGIRHLLTLDGRERPGAHKGHEHFGFLDAISQPKLKGFDNPPQKGDGNYQYLTRPGIILIGHDGELNNEEKFQHPGWAKDGSYLVIRKLRQLVPEFNDYLKSEAPKLHLNEGQLGARLLGRWKSGAPVELHPQDDCTEDARLNEFDYSPTSHTNCPFASHMRKVKPRSLVSNRDMNDIMRRGIPYGPEVGVNETKTERDRGLLFTCYQSSISNGFQFLKRSWINMDTFPPGKTRYTGGTNPGQDAIIGQLVKNPQKEKHKILTTSLVDGKGQNTTTSFLPFIQANGGDYFFTPSLQLLRDMSGQPAPGKIEQRSEPLPEQRSEQRLEQRSEQRSEHEGFFSQFGHGVQNIADQIF</sequence>
<dbReference type="PANTHER" id="PTHR30521">
    <property type="entry name" value="DEFERROCHELATASE/PEROXIDASE"/>
    <property type="match status" value="1"/>
</dbReference>
<evidence type="ECO:0000256" key="3">
    <source>
        <dbReference type="ARBA" id="ARBA00022617"/>
    </source>
</evidence>
<dbReference type="GO" id="GO:0005829">
    <property type="term" value="C:cytosol"/>
    <property type="evidence" value="ECO:0007669"/>
    <property type="project" value="TreeGrafter"/>
</dbReference>
<keyword evidence="13" id="KW-1185">Reference proteome</keyword>
<keyword evidence="7" id="KW-0408">Iron</keyword>
<name>A0A9W9LPY1_9EURO</name>
<evidence type="ECO:0000256" key="6">
    <source>
        <dbReference type="ARBA" id="ARBA00023002"/>
    </source>
</evidence>
<evidence type="ECO:0000313" key="13">
    <source>
        <dbReference type="Proteomes" id="UP001149163"/>
    </source>
</evidence>
<evidence type="ECO:0000256" key="9">
    <source>
        <dbReference type="SAM" id="MobiDB-lite"/>
    </source>
</evidence>
<dbReference type="Pfam" id="PF21105">
    <property type="entry name" value="DyP_N"/>
    <property type="match status" value="1"/>
</dbReference>
<organism evidence="12 13">
    <name type="scientific">Penicillium canariense</name>
    <dbReference type="NCBI Taxonomy" id="189055"/>
    <lineage>
        <taxon>Eukaryota</taxon>
        <taxon>Fungi</taxon>
        <taxon>Dikarya</taxon>
        <taxon>Ascomycota</taxon>
        <taxon>Pezizomycotina</taxon>
        <taxon>Eurotiomycetes</taxon>
        <taxon>Eurotiomycetidae</taxon>
        <taxon>Eurotiales</taxon>
        <taxon>Aspergillaceae</taxon>
        <taxon>Penicillium</taxon>
    </lineage>
</organism>
<dbReference type="InterPro" id="IPR048328">
    <property type="entry name" value="Dyp_perox_C"/>
</dbReference>
<reference evidence="12" key="2">
    <citation type="journal article" date="2023" name="IMA Fungus">
        <title>Comparative genomic study of the Penicillium genus elucidates a diverse pangenome and 15 lateral gene transfer events.</title>
        <authorList>
            <person name="Petersen C."/>
            <person name="Sorensen T."/>
            <person name="Nielsen M.R."/>
            <person name="Sondergaard T.E."/>
            <person name="Sorensen J.L."/>
            <person name="Fitzpatrick D.A."/>
            <person name="Frisvad J.C."/>
            <person name="Nielsen K.L."/>
        </authorList>
    </citation>
    <scope>NUCLEOTIDE SEQUENCE</scope>
    <source>
        <strain evidence="12">IBT 26290</strain>
    </source>
</reference>
<dbReference type="GeneID" id="81425581"/>
<dbReference type="PROSITE" id="PS51404">
    <property type="entry name" value="DYP_PEROXIDASE"/>
    <property type="match status" value="1"/>
</dbReference>
<dbReference type="EMBL" id="JAPQKN010000002">
    <property type="protein sequence ID" value="KAJ5168686.1"/>
    <property type="molecule type" value="Genomic_DNA"/>
</dbReference>
<dbReference type="NCBIfam" id="TIGR01413">
    <property type="entry name" value="Dyp_perox_fam"/>
    <property type="match status" value="1"/>
</dbReference>
<evidence type="ECO:0000256" key="8">
    <source>
        <dbReference type="ARBA" id="ARBA00025737"/>
    </source>
</evidence>
<evidence type="ECO:0000256" key="1">
    <source>
        <dbReference type="ARBA" id="ARBA00001970"/>
    </source>
</evidence>
<evidence type="ECO:0000256" key="4">
    <source>
        <dbReference type="ARBA" id="ARBA00022723"/>
    </source>
</evidence>
<keyword evidence="4" id="KW-0479">Metal-binding</keyword>
<evidence type="ECO:0000256" key="2">
    <source>
        <dbReference type="ARBA" id="ARBA00022559"/>
    </source>
</evidence>
<evidence type="ECO:0000259" key="10">
    <source>
        <dbReference type="Pfam" id="PF20628"/>
    </source>
</evidence>
<dbReference type="InterPro" id="IPR011008">
    <property type="entry name" value="Dimeric_a/b-barrel"/>
</dbReference>
<protein>
    <recommendedName>
        <fullName evidence="14">Dyp-type peroxidase</fullName>
    </recommendedName>
</protein>
<dbReference type="Pfam" id="PF20628">
    <property type="entry name" value="Dyp_perox_C"/>
    <property type="match status" value="1"/>
</dbReference>
<comment type="caution">
    <text evidence="12">The sequence shown here is derived from an EMBL/GenBank/DDBJ whole genome shotgun (WGS) entry which is preliminary data.</text>
</comment>
<dbReference type="OrthoDB" id="3207336at2759"/>
<dbReference type="PANTHER" id="PTHR30521:SF4">
    <property type="entry name" value="DEFERROCHELATASE"/>
    <property type="match status" value="1"/>
</dbReference>
<keyword evidence="5" id="KW-0732">Signal</keyword>
<dbReference type="AlphaFoldDB" id="A0A9W9LPY1"/>
<evidence type="ECO:0000259" key="11">
    <source>
        <dbReference type="Pfam" id="PF21105"/>
    </source>
</evidence>
<gene>
    <name evidence="12" type="ORF">N7482_004280</name>
</gene>
<comment type="similarity">
    <text evidence="8">Belongs to the DyP-type peroxidase family.</text>
</comment>
<evidence type="ECO:0000256" key="5">
    <source>
        <dbReference type="ARBA" id="ARBA00022729"/>
    </source>
</evidence>
<reference evidence="12" key="1">
    <citation type="submission" date="2022-11" db="EMBL/GenBank/DDBJ databases">
        <authorList>
            <person name="Petersen C."/>
        </authorList>
    </citation>
    <scope>NUCLEOTIDE SEQUENCE</scope>
    <source>
        <strain evidence="12">IBT 26290</strain>
    </source>
</reference>